<dbReference type="Pfam" id="PF00593">
    <property type="entry name" value="TonB_dep_Rec_b-barrel"/>
    <property type="match status" value="1"/>
</dbReference>
<evidence type="ECO:0000256" key="1">
    <source>
        <dbReference type="ARBA" id="ARBA00004571"/>
    </source>
</evidence>
<dbReference type="InterPro" id="IPR039426">
    <property type="entry name" value="TonB-dep_rcpt-like"/>
</dbReference>
<feature type="chain" id="PRO_5001783075" evidence="12">
    <location>
        <begin position="29"/>
        <end position="643"/>
    </location>
</feature>
<keyword evidence="9 10" id="KW-0998">Cell outer membrane</keyword>
<dbReference type="Gene3D" id="2.170.130.10">
    <property type="entry name" value="TonB-dependent receptor, plug domain"/>
    <property type="match status" value="1"/>
</dbReference>
<dbReference type="Proteomes" id="UP000053675">
    <property type="component" value="Unassembled WGS sequence"/>
</dbReference>
<keyword evidence="5 12" id="KW-0732">Signal</keyword>
<dbReference type="PANTHER" id="PTHR30069">
    <property type="entry name" value="TONB-DEPENDENT OUTER MEMBRANE RECEPTOR"/>
    <property type="match status" value="1"/>
</dbReference>
<dbReference type="EMBL" id="JMQM01000001">
    <property type="protein sequence ID" value="KFB09646.1"/>
    <property type="molecule type" value="Genomic_DNA"/>
</dbReference>
<keyword evidence="6 11" id="KW-0798">TonB box</keyword>
<feature type="domain" description="TonB-dependent receptor plug" evidence="14">
    <location>
        <begin position="47"/>
        <end position="155"/>
    </location>
</feature>
<keyword evidence="3 10" id="KW-1134">Transmembrane beta strand</keyword>
<dbReference type="STRING" id="472175.EL18_00663"/>
<evidence type="ECO:0000313" key="16">
    <source>
        <dbReference type="Proteomes" id="UP000053675"/>
    </source>
</evidence>
<proteinExistence type="inferred from homology"/>
<evidence type="ECO:0000256" key="5">
    <source>
        <dbReference type="ARBA" id="ARBA00022729"/>
    </source>
</evidence>
<dbReference type="InterPro" id="IPR036942">
    <property type="entry name" value="Beta-barrel_TonB_sf"/>
</dbReference>
<evidence type="ECO:0000256" key="3">
    <source>
        <dbReference type="ARBA" id="ARBA00022452"/>
    </source>
</evidence>
<evidence type="ECO:0000256" key="4">
    <source>
        <dbReference type="ARBA" id="ARBA00022692"/>
    </source>
</evidence>
<dbReference type="GO" id="GO:0015344">
    <property type="term" value="F:siderophore uptake transmembrane transporter activity"/>
    <property type="evidence" value="ECO:0007669"/>
    <property type="project" value="TreeGrafter"/>
</dbReference>
<comment type="caution">
    <text evidence="15">The sequence shown here is derived from an EMBL/GenBank/DDBJ whole genome shotgun (WGS) entry which is preliminary data.</text>
</comment>
<organism evidence="15 16">
    <name type="scientific">Nitratireductor basaltis</name>
    <dbReference type="NCBI Taxonomy" id="472175"/>
    <lineage>
        <taxon>Bacteria</taxon>
        <taxon>Pseudomonadati</taxon>
        <taxon>Pseudomonadota</taxon>
        <taxon>Alphaproteobacteria</taxon>
        <taxon>Hyphomicrobiales</taxon>
        <taxon>Phyllobacteriaceae</taxon>
        <taxon>Nitratireductor</taxon>
    </lineage>
</organism>
<dbReference type="RefSeq" id="WP_051913720.1">
    <property type="nucleotide sequence ID" value="NZ_JMQM01000001.1"/>
</dbReference>
<evidence type="ECO:0000256" key="10">
    <source>
        <dbReference type="PROSITE-ProRule" id="PRU01360"/>
    </source>
</evidence>
<keyword evidence="8 15" id="KW-0675">Receptor</keyword>
<dbReference type="GO" id="GO:0044718">
    <property type="term" value="P:siderophore transmembrane transport"/>
    <property type="evidence" value="ECO:0007669"/>
    <property type="project" value="TreeGrafter"/>
</dbReference>
<dbReference type="GO" id="GO:0009279">
    <property type="term" value="C:cell outer membrane"/>
    <property type="evidence" value="ECO:0007669"/>
    <property type="project" value="UniProtKB-SubCell"/>
</dbReference>
<evidence type="ECO:0000259" key="14">
    <source>
        <dbReference type="Pfam" id="PF07715"/>
    </source>
</evidence>
<dbReference type="InterPro" id="IPR012910">
    <property type="entry name" value="Plug_dom"/>
</dbReference>
<accession>A0A084U9L0</accession>
<keyword evidence="2 10" id="KW-0813">Transport</keyword>
<keyword evidence="16" id="KW-1185">Reference proteome</keyword>
<keyword evidence="7 10" id="KW-0472">Membrane</keyword>
<evidence type="ECO:0000259" key="13">
    <source>
        <dbReference type="Pfam" id="PF00593"/>
    </source>
</evidence>
<dbReference type="PANTHER" id="PTHR30069:SF29">
    <property type="entry name" value="HEMOGLOBIN AND HEMOGLOBIN-HAPTOGLOBIN-BINDING PROTEIN 1-RELATED"/>
    <property type="match status" value="1"/>
</dbReference>
<evidence type="ECO:0000256" key="7">
    <source>
        <dbReference type="ARBA" id="ARBA00023136"/>
    </source>
</evidence>
<dbReference type="AlphaFoldDB" id="A0A084U9L0"/>
<dbReference type="OrthoDB" id="9760333at2"/>
<feature type="signal peptide" evidence="12">
    <location>
        <begin position="1"/>
        <end position="28"/>
    </location>
</feature>
<comment type="similarity">
    <text evidence="10 11">Belongs to the TonB-dependent receptor family.</text>
</comment>
<dbReference type="Pfam" id="PF07715">
    <property type="entry name" value="Plug"/>
    <property type="match status" value="1"/>
</dbReference>
<evidence type="ECO:0000256" key="6">
    <source>
        <dbReference type="ARBA" id="ARBA00023077"/>
    </source>
</evidence>
<gene>
    <name evidence="15" type="ORF">EL18_00663</name>
</gene>
<evidence type="ECO:0000313" key="15">
    <source>
        <dbReference type="EMBL" id="KFB09646.1"/>
    </source>
</evidence>
<dbReference type="InterPro" id="IPR000531">
    <property type="entry name" value="Beta-barrel_TonB"/>
</dbReference>
<evidence type="ECO:0000256" key="8">
    <source>
        <dbReference type="ARBA" id="ARBA00023170"/>
    </source>
</evidence>
<keyword evidence="4 10" id="KW-0812">Transmembrane</keyword>
<dbReference type="eggNOG" id="COG4206">
    <property type="taxonomic scope" value="Bacteria"/>
</dbReference>
<name>A0A084U9L0_9HYPH</name>
<dbReference type="InterPro" id="IPR037066">
    <property type="entry name" value="Plug_dom_sf"/>
</dbReference>
<evidence type="ECO:0000256" key="12">
    <source>
        <dbReference type="SAM" id="SignalP"/>
    </source>
</evidence>
<dbReference type="Gene3D" id="2.40.170.20">
    <property type="entry name" value="TonB-dependent receptor, beta-barrel domain"/>
    <property type="match status" value="1"/>
</dbReference>
<evidence type="ECO:0000256" key="2">
    <source>
        <dbReference type="ARBA" id="ARBA00022448"/>
    </source>
</evidence>
<dbReference type="PROSITE" id="PS52016">
    <property type="entry name" value="TONB_DEPENDENT_REC_3"/>
    <property type="match status" value="1"/>
</dbReference>
<protein>
    <submittedName>
        <fullName evidence="15">TonB-dependent receptor</fullName>
    </submittedName>
</protein>
<evidence type="ECO:0000256" key="9">
    <source>
        <dbReference type="ARBA" id="ARBA00023237"/>
    </source>
</evidence>
<feature type="domain" description="TonB-dependent receptor-like beta-barrel" evidence="13">
    <location>
        <begin position="246"/>
        <end position="615"/>
    </location>
</feature>
<dbReference type="PATRIC" id="fig|472175.3.peg.678"/>
<reference evidence="15 16" key="1">
    <citation type="submission" date="2014-05" db="EMBL/GenBank/DDBJ databases">
        <title>Draft Genome Sequence of Nitratireductor basaltis Strain UMTGB225, A Marine Bacterium Isolated from Green Barrel Tunicate.</title>
        <authorList>
            <person name="Gan H.Y."/>
        </authorList>
    </citation>
    <scope>NUCLEOTIDE SEQUENCE [LARGE SCALE GENOMIC DNA]</scope>
    <source>
        <strain evidence="15 16">UMTGB225</strain>
    </source>
</reference>
<dbReference type="CDD" id="cd01347">
    <property type="entry name" value="ligand_gated_channel"/>
    <property type="match status" value="1"/>
</dbReference>
<evidence type="ECO:0000256" key="11">
    <source>
        <dbReference type="RuleBase" id="RU003357"/>
    </source>
</evidence>
<sequence length="643" mass="69898">MKFSMSRQALTTTVSAICLGALANTAGAQDLDLGEIVVTPNRTPTELSKTGSSVTVIDQEQIEEQSQPLVTDYLSRVPGVYVASQGGAGKETSLSLRGADKKYIKTLLNGLDISDVSATQTQTSYEYLLVGGIRNIEVLKGSQSTLYGSDAVAGVISLSTLNNEAIGTSHRVGLEAGSHESIRASYGLSHISDTSRFALDLAGLYSGGISSALANGDPLIDPGTGLEDDPFKEISGTFAFEKDLDGFTIFGSGAMLNARSDYDDSGLPPTDNEVNHNDFRLFGGRTGISFDLFDGRMQNTVSAQLLQIDREIDSASVFSGFVSPFLGEYEGKRAKLDYQGSVEVNDQLAVQFGADYERRQSHIMNNFGTDTKDADWLLGGWTQLVAQPVENLTVTAGVRFDEHDRFGSYTTYRGTAAYLLPAYSTTLRGSVGTGFRAPSLYESNYVSYLPHIPMPNLRPEESFSWDVGIDQHFDGERAVASLTYFQLDTENLIDYDFADDTYIQLQGTTRRQGVEAAVNYALTETFALGANYTYTTAVQADDARRPRIPRHIVGLTASYEPSEQWSLSSDAKIVLDILDVTSAGQVELDDYFLLNAKVAYKPTEDTELYLRGENLLDQDYQTVSGYGTPGISVFAGFKAKFGQ</sequence>
<dbReference type="SUPFAM" id="SSF56935">
    <property type="entry name" value="Porins"/>
    <property type="match status" value="1"/>
</dbReference>
<comment type="subcellular location">
    <subcellularLocation>
        <location evidence="1 10">Cell outer membrane</location>
        <topology evidence="1 10">Multi-pass membrane protein</topology>
    </subcellularLocation>
</comment>